<comment type="caution">
    <text evidence="2">The sequence shown here is derived from an EMBL/GenBank/DDBJ whole genome shotgun (WGS) entry which is preliminary data.</text>
</comment>
<dbReference type="GO" id="GO:0061503">
    <property type="term" value="F:tRNA threonylcarbamoyladenosine dehydratase"/>
    <property type="evidence" value="ECO:0007669"/>
    <property type="project" value="TreeGrafter"/>
</dbReference>
<dbReference type="PANTHER" id="PTHR43267">
    <property type="entry name" value="TRNA THREONYLCARBAMOYLADENOSINE DEHYDRATASE"/>
    <property type="match status" value="1"/>
</dbReference>
<dbReference type="STRING" id="861450.HMPREF0080_00076"/>
<dbReference type="Gene3D" id="3.40.50.720">
    <property type="entry name" value="NAD(P)-binding Rossmann-like Domain"/>
    <property type="match status" value="1"/>
</dbReference>
<dbReference type="EMBL" id="AGCJ01000002">
    <property type="protein sequence ID" value="EHM44006.1"/>
    <property type="molecule type" value="Genomic_DNA"/>
</dbReference>
<keyword evidence="3" id="KW-1185">Reference proteome</keyword>
<dbReference type="GO" id="GO:0008641">
    <property type="term" value="F:ubiquitin-like modifier activating enzyme activity"/>
    <property type="evidence" value="ECO:0007669"/>
    <property type="project" value="InterPro"/>
</dbReference>
<dbReference type="HOGENOM" id="CLU_013325_4_1_9"/>
<evidence type="ECO:0000259" key="1">
    <source>
        <dbReference type="Pfam" id="PF00899"/>
    </source>
</evidence>
<evidence type="ECO:0000313" key="3">
    <source>
        <dbReference type="Proteomes" id="UP000005481"/>
    </source>
</evidence>
<evidence type="ECO:0000313" key="2">
    <source>
        <dbReference type="EMBL" id="EHM44006.1"/>
    </source>
</evidence>
<dbReference type="GO" id="GO:0061504">
    <property type="term" value="P:cyclic threonylcarbamoyladenosine biosynthetic process"/>
    <property type="evidence" value="ECO:0007669"/>
    <property type="project" value="TreeGrafter"/>
</dbReference>
<dbReference type="InterPro" id="IPR000594">
    <property type="entry name" value="ThiF_NAD_FAD-bd"/>
</dbReference>
<dbReference type="PANTHER" id="PTHR43267:SF1">
    <property type="entry name" value="TRNA THREONYLCARBAMOYLADENOSINE DEHYDRATASE"/>
    <property type="match status" value="1"/>
</dbReference>
<dbReference type="PATRIC" id="fig|861450.3.peg.74"/>
<dbReference type="SUPFAM" id="SSF69572">
    <property type="entry name" value="Activating enzymes of the ubiquitin-like proteins"/>
    <property type="match status" value="1"/>
</dbReference>
<dbReference type="CDD" id="cd00755">
    <property type="entry name" value="YgdL_like"/>
    <property type="match status" value="1"/>
</dbReference>
<dbReference type="InterPro" id="IPR045886">
    <property type="entry name" value="ThiF/MoeB/HesA"/>
</dbReference>
<dbReference type="Pfam" id="PF00899">
    <property type="entry name" value="ThiF"/>
    <property type="match status" value="1"/>
</dbReference>
<gene>
    <name evidence="2" type="ORF">HMPREF0080_00076</name>
</gene>
<sequence length="237" mass="25445">MERNCTTRTEKLIGAAGVELLAAKAVLVFGLGGVGSFAVEALARAGIGRLILVDKDVYDESNVNRQLGALAETIGRKKTDVMAERVRSINPDIIAETYYKFFLPAEDMTFIADMKPDYIVDAVDTVSAKLGIVEAAYAGKIPVISSMGAGNKLHPELFELSYIEKTSVDPLAKIMRKKLKEKGIRRLKVVYSKERPLPPLTDDGPGHAGPGSISFVPSVAGLIMAGAVVRDLLGIDN</sequence>
<dbReference type="Proteomes" id="UP000005481">
    <property type="component" value="Unassembled WGS sequence"/>
</dbReference>
<accession>G9YEL7</accession>
<dbReference type="OrthoDB" id="9804150at2"/>
<proteinExistence type="predicted"/>
<dbReference type="AlphaFoldDB" id="G9YEL7"/>
<organism evidence="2 3">
    <name type="scientific">Anaeroglobus geminatus F0357</name>
    <dbReference type="NCBI Taxonomy" id="861450"/>
    <lineage>
        <taxon>Bacteria</taxon>
        <taxon>Bacillati</taxon>
        <taxon>Bacillota</taxon>
        <taxon>Negativicutes</taxon>
        <taxon>Veillonellales</taxon>
        <taxon>Veillonellaceae</taxon>
        <taxon>Anaeroglobus</taxon>
    </lineage>
</organism>
<dbReference type="eggNOG" id="COG1179">
    <property type="taxonomic scope" value="Bacteria"/>
</dbReference>
<dbReference type="RefSeq" id="WP_006789053.1">
    <property type="nucleotide sequence ID" value="NZ_JH417561.1"/>
</dbReference>
<reference evidence="2 3" key="1">
    <citation type="submission" date="2011-08" db="EMBL/GenBank/DDBJ databases">
        <authorList>
            <person name="Weinstock G."/>
            <person name="Sodergren E."/>
            <person name="Clifton S."/>
            <person name="Fulton L."/>
            <person name="Fulton B."/>
            <person name="Courtney L."/>
            <person name="Fronick C."/>
            <person name="Harrison M."/>
            <person name="Strong C."/>
            <person name="Farmer C."/>
            <person name="Delahaunty K."/>
            <person name="Markovic C."/>
            <person name="Hall O."/>
            <person name="Minx P."/>
            <person name="Tomlinson C."/>
            <person name="Mitreva M."/>
            <person name="Hou S."/>
            <person name="Chen J."/>
            <person name="Wollam A."/>
            <person name="Pepin K.H."/>
            <person name="Johnson M."/>
            <person name="Bhonagiri V."/>
            <person name="Zhang X."/>
            <person name="Suruliraj S."/>
            <person name="Warren W."/>
            <person name="Chinwalla A."/>
            <person name="Mardis E.R."/>
            <person name="Wilson R.K."/>
        </authorList>
    </citation>
    <scope>NUCLEOTIDE SEQUENCE [LARGE SCALE GENOMIC DNA]</scope>
    <source>
        <strain evidence="2 3">F0357</strain>
    </source>
</reference>
<feature type="domain" description="THIF-type NAD/FAD binding fold" evidence="1">
    <location>
        <begin position="11"/>
        <end position="235"/>
    </location>
</feature>
<protein>
    <submittedName>
        <fullName evidence="2">ThiF family protein</fullName>
    </submittedName>
</protein>
<name>G9YEL7_9FIRM</name>
<dbReference type="InterPro" id="IPR035985">
    <property type="entry name" value="Ubiquitin-activating_enz"/>
</dbReference>